<accession>A0A4Q1HJY6</accession>
<reference evidence="1 2" key="1">
    <citation type="journal article" date="2017" name="Int. J. Syst. Evol. Microbiol.">
        <title>Achromobacter aloeverae sp. nov., isolated from the root of Aloe vera (L.) Burm.f.</title>
        <authorList>
            <person name="Kuncharoen N."/>
            <person name="Muramatsu Y."/>
            <person name="Shibata C."/>
            <person name="Kamakura Y."/>
            <person name="Nakagawa Y."/>
            <person name="Tanasupawat S."/>
        </authorList>
    </citation>
    <scope>NUCLEOTIDE SEQUENCE [LARGE SCALE GENOMIC DNA]</scope>
    <source>
        <strain evidence="1 2">AVA-1</strain>
    </source>
</reference>
<dbReference type="EMBL" id="PYAL01000004">
    <property type="protein sequence ID" value="RXN87936.1"/>
    <property type="molecule type" value="Genomic_DNA"/>
</dbReference>
<evidence type="ECO:0000313" key="2">
    <source>
        <dbReference type="Proteomes" id="UP000290849"/>
    </source>
</evidence>
<evidence type="ECO:0000313" key="1">
    <source>
        <dbReference type="EMBL" id="RXN87936.1"/>
    </source>
</evidence>
<sequence length="89" mass="9548">MELYVAVADGYRLALDIERGDNGEYAWLIYIAMSRETGKGTLVDRGAHYAAASAAAAAGMRALERITDEQRITVLRPAPVAAKARLGPV</sequence>
<organism evidence="1 2">
    <name type="scientific">Achromobacter aloeverae</name>
    <dbReference type="NCBI Taxonomy" id="1750518"/>
    <lineage>
        <taxon>Bacteria</taxon>
        <taxon>Pseudomonadati</taxon>
        <taxon>Pseudomonadota</taxon>
        <taxon>Betaproteobacteria</taxon>
        <taxon>Burkholderiales</taxon>
        <taxon>Alcaligenaceae</taxon>
        <taxon>Achromobacter</taxon>
    </lineage>
</organism>
<name>A0A4Q1HJY6_9BURK</name>
<keyword evidence="2" id="KW-1185">Reference proteome</keyword>
<protein>
    <submittedName>
        <fullName evidence="1">Uncharacterized protein</fullName>
    </submittedName>
</protein>
<dbReference type="Proteomes" id="UP000290849">
    <property type="component" value="Unassembled WGS sequence"/>
</dbReference>
<comment type="caution">
    <text evidence="1">The sequence shown here is derived from an EMBL/GenBank/DDBJ whole genome shotgun (WGS) entry which is preliminary data.</text>
</comment>
<dbReference type="AlphaFoldDB" id="A0A4Q1HJY6"/>
<gene>
    <name evidence="1" type="ORF">C7R54_15245</name>
</gene>
<proteinExistence type="predicted"/>